<keyword evidence="3" id="KW-1185">Reference proteome</keyword>
<dbReference type="EMBL" id="UZWD01000040">
    <property type="protein sequence ID" value="VDS06286.1"/>
    <property type="molecule type" value="Genomic_DNA"/>
</dbReference>
<keyword evidence="1" id="KW-0175">Coiled coil</keyword>
<proteinExistence type="predicted"/>
<dbReference type="AlphaFoldDB" id="A0A447IFQ6"/>
<accession>A0A447IFQ6</accession>
<dbReference type="RefSeq" id="WP_126151802.1">
    <property type="nucleotide sequence ID" value="NZ_JBHTMH010000001.1"/>
</dbReference>
<dbReference type="OrthoDB" id="5573608at2"/>
<evidence type="ECO:0000256" key="1">
    <source>
        <dbReference type="SAM" id="Coils"/>
    </source>
</evidence>
<organism evidence="2 3">
    <name type="scientific">Devosia equisanguinis</name>
    <dbReference type="NCBI Taxonomy" id="2490941"/>
    <lineage>
        <taxon>Bacteria</taxon>
        <taxon>Pseudomonadati</taxon>
        <taxon>Pseudomonadota</taxon>
        <taxon>Alphaproteobacteria</taxon>
        <taxon>Hyphomicrobiales</taxon>
        <taxon>Devosiaceae</taxon>
        <taxon>Devosia</taxon>
    </lineage>
</organism>
<gene>
    <name evidence="2" type="ORF">DEVEQU_03443</name>
</gene>
<evidence type="ECO:0000313" key="2">
    <source>
        <dbReference type="EMBL" id="VDS06286.1"/>
    </source>
</evidence>
<name>A0A447IFQ6_9HYPH</name>
<feature type="coiled-coil region" evidence="1">
    <location>
        <begin position="274"/>
        <end position="301"/>
    </location>
</feature>
<sequence>MPALVAYFLAVRLSLDPIMEARQPSKLGKPYPLGQCLEIARAAEHAVRDRSQPHFDGLAGEGRRAYVNYMAAGGVFRRVWGDLRGKFFQNAFQLGTLYVDVSNDTVTPTKPKVEILPFAEADLNAIRDFGHFREIVQLYWGGRTYPNHLLPELAPYCPVIHINEFGIASVREPTDYMVAMTRGDRFASAQAILAEPAMPEPLFRLLAAGLAAQNCAPAASIEAGRRAGIEKCRKYRAKRWYANETISLKWIAEATRLKPIQTGAPKAQPHDARIMELKASLQATDQEIAELEARLAIARTARAAYARSALDLLAS</sequence>
<evidence type="ECO:0000313" key="3">
    <source>
        <dbReference type="Proteomes" id="UP000268844"/>
    </source>
</evidence>
<dbReference type="Proteomes" id="UP000268844">
    <property type="component" value="Unassembled WGS sequence"/>
</dbReference>
<protein>
    <submittedName>
        <fullName evidence="2">Uncharacterized protein</fullName>
    </submittedName>
</protein>
<reference evidence="2 3" key="1">
    <citation type="submission" date="2018-12" db="EMBL/GenBank/DDBJ databases">
        <authorList>
            <person name="Criscuolo A."/>
        </authorList>
    </citation>
    <scope>NUCLEOTIDE SEQUENCE [LARGE SCALE GENOMIC DNA]</scope>
    <source>
        <strain evidence="2">ACIP1116281</strain>
    </source>
</reference>